<dbReference type="InterPro" id="IPR007627">
    <property type="entry name" value="RNA_pol_sigma70_r2"/>
</dbReference>
<evidence type="ECO:0000313" key="5">
    <source>
        <dbReference type="Proteomes" id="UP000830835"/>
    </source>
</evidence>
<evidence type="ECO:0000259" key="3">
    <source>
        <dbReference type="Pfam" id="PF10099"/>
    </source>
</evidence>
<feature type="region of interest" description="Disordered" evidence="1">
    <location>
        <begin position="253"/>
        <end position="278"/>
    </location>
</feature>
<keyword evidence="5" id="KW-1185">Reference proteome</keyword>
<dbReference type="Pfam" id="PF04542">
    <property type="entry name" value="Sigma70_r2"/>
    <property type="match status" value="1"/>
</dbReference>
<feature type="compositionally biased region" description="Polar residues" evidence="1">
    <location>
        <begin position="259"/>
        <end position="278"/>
    </location>
</feature>
<proteinExistence type="predicted"/>
<dbReference type="InterPro" id="IPR013325">
    <property type="entry name" value="RNA_pol_sigma_r2"/>
</dbReference>
<dbReference type="InterPro" id="IPR051474">
    <property type="entry name" value="Anti-sigma-K/W_factor"/>
</dbReference>
<evidence type="ECO:0000259" key="2">
    <source>
        <dbReference type="Pfam" id="PF04542"/>
    </source>
</evidence>
<sequence>MAELTDSELMRQIQLRDRRSHFLLKDRYQKRLLDIALATLKQPHQAEEVVRQVFEFCWKQADVFDIERDRSVAVWLYQLTAFQARERLRRWAWLPAPTSIQTTASVWPRRILWVSLGVLGLYAAAMTVEYWRLRWRWGSLIPTDQVVIQRLYQEWQQQPDIQRATLRDPSFGNPTLVQALWSPRAKQVLLLASEMAPAPQGSTYQLWLQSDLEGGAQMLENAGTFTVTGEGSLQWLSQPTRSQQPTRLFITLEPAGGSESPTGSPLLQSSFLIPASQP</sequence>
<dbReference type="EMBL" id="JAFIRA010000018">
    <property type="protein sequence ID" value="MCJ2542980.1"/>
    <property type="molecule type" value="Genomic_DNA"/>
</dbReference>
<reference evidence="4" key="1">
    <citation type="submission" date="2021-02" db="EMBL/GenBank/DDBJ databases">
        <title>The CRISPR/cas machinery reduction and long-range gene transfer in the hot spring cyanobacterium Synechococcus.</title>
        <authorList>
            <person name="Dvorak P."/>
            <person name="Jahodarova E."/>
            <person name="Hasler P."/>
            <person name="Poulickova A."/>
        </authorList>
    </citation>
    <scope>NUCLEOTIDE SEQUENCE</scope>
    <source>
        <strain evidence="4">Rupite</strain>
    </source>
</reference>
<evidence type="ECO:0000313" key="4">
    <source>
        <dbReference type="EMBL" id="MCJ2542980.1"/>
    </source>
</evidence>
<organism evidence="4 5">
    <name type="scientific">Thermostichus vulcanus str. 'Rupite'</name>
    <dbReference type="NCBI Taxonomy" id="2813851"/>
    <lineage>
        <taxon>Bacteria</taxon>
        <taxon>Bacillati</taxon>
        <taxon>Cyanobacteriota</taxon>
        <taxon>Cyanophyceae</taxon>
        <taxon>Thermostichales</taxon>
        <taxon>Thermostichaceae</taxon>
        <taxon>Thermostichus</taxon>
    </lineage>
</organism>
<accession>A0ABT0CC97</accession>
<name>A0ABT0CC97_THEVL</name>
<dbReference type="InterPro" id="IPR018764">
    <property type="entry name" value="RskA_C"/>
</dbReference>
<feature type="domain" description="RNA polymerase sigma-70 region 2" evidence="2">
    <location>
        <begin position="26"/>
        <end position="91"/>
    </location>
</feature>
<dbReference type="SUPFAM" id="SSF88946">
    <property type="entry name" value="Sigma2 domain of RNA polymerase sigma factors"/>
    <property type="match status" value="1"/>
</dbReference>
<dbReference type="RefSeq" id="WP_244350257.1">
    <property type="nucleotide sequence ID" value="NZ_JAFIRA010000018.1"/>
</dbReference>
<protein>
    <submittedName>
        <fullName evidence="4">Anti-sigma factor</fullName>
    </submittedName>
</protein>
<evidence type="ECO:0000256" key="1">
    <source>
        <dbReference type="SAM" id="MobiDB-lite"/>
    </source>
</evidence>
<gene>
    <name evidence="4" type="ORF">JX360_08690</name>
</gene>
<comment type="caution">
    <text evidence="4">The sequence shown here is derived from an EMBL/GenBank/DDBJ whole genome shotgun (WGS) entry which is preliminary data.</text>
</comment>
<dbReference type="Proteomes" id="UP000830835">
    <property type="component" value="Unassembled WGS sequence"/>
</dbReference>
<dbReference type="PANTHER" id="PTHR37461:SF1">
    <property type="entry name" value="ANTI-SIGMA-K FACTOR RSKA"/>
    <property type="match status" value="1"/>
</dbReference>
<dbReference type="Pfam" id="PF10099">
    <property type="entry name" value="RskA_C"/>
    <property type="match status" value="1"/>
</dbReference>
<feature type="domain" description="Anti-sigma K factor RskA C-terminal" evidence="3">
    <location>
        <begin position="148"/>
        <end position="263"/>
    </location>
</feature>
<dbReference type="PANTHER" id="PTHR37461">
    <property type="entry name" value="ANTI-SIGMA-K FACTOR RSKA"/>
    <property type="match status" value="1"/>
</dbReference>
<dbReference type="Gene3D" id="1.10.1740.10">
    <property type="match status" value="1"/>
</dbReference>